<accession>A0A9K3LN68</accession>
<dbReference type="PROSITE" id="PS00086">
    <property type="entry name" value="CYTOCHROME_P450"/>
    <property type="match status" value="1"/>
</dbReference>
<dbReference type="CDD" id="cd00302">
    <property type="entry name" value="cytochrome_P450"/>
    <property type="match status" value="1"/>
</dbReference>
<dbReference type="GO" id="GO:0004497">
    <property type="term" value="F:monooxygenase activity"/>
    <property type="evidence" value="ECO:0007669"/>
    <property type="project" value="UniProtKB-KW"/>
</dbReference>
<dbReference type="InterPro" id="IPR017972">
    <property type="entry name" value="Cyt_P450_CS"/>
</dbReference>
<evidence type="ECO:0000256" key="1">
    <source>
        <dbReference type="ARBA" id="ARBA00010617"/>
    </source>
</evidence>
<organism evidence="3 4">
    <name type="scientific">Nitzschia inconspicua</name>
    <dbReference type="NCBI Taxonomy" id="303405"/>
    <lineage>
        <taxon>Eukaryota</taxon>
        <taxon>Sar</taxon>
        <taxon>Stramenopiles</taxon>
        <taxon>Ochrophyta</taxon>
        <taxon>Bacillariophyta</taxon>
        <taxon>Bacillariophyceae</taxon>
        <taxon>Bacillariophycidae</taxon>
        <taxon>Bacillariales</taxon>
        <taxon>Bacillariaceae</taxon>
        <taxon>Nitzschia</taxon>
    </lineage>
</organism>
<dbReference type="PANTHER" id="PTHR24305:SF166">
    <property type="entry name" value="CYTOCHROME P450 12A4, MITOCHONDRIAL-RELATED"/>
    <property type="match status" value="1"/>
</dbReference>
<comment type="similarity">
    <text evidence="1 2">Belongs to the cytochrome P450 family.</text>
</comment>
<proteinExistence type="inferred from homology"/>
<dbReference type="GO" id="GO:0016705">
    <property type="term" value="F:oxidoreductase activity, acting on paired donors, with incorporation or reduction of molecular oxygen"/>
    <property type="evidence" value="ECO:0007669"/>
    <property type="project" value="InterPro"/>
</dbReference>
<dbReference type="Pfam" id="PF00067">
    <property type="entry name" value="p450"/>
    <property type="match status" value="1"/>
</dbReference>
<dbReference type="PANTHER" id="PTHR24305">
    <property type="entry name" value="CYTOCHROME P450"/>
    <property type="match status" value="1"/>
</dbReference>
<dbReference type="GO" id="GO:0005506">
    <property type="term" value="F:iron ion binding"/>
    <property type="evidence" value="ECO:0007669"/>
    <property type="project" value="InterPro"/>
</dbReference>
<reference evidence="3" key="2">
    <citation type="submission" date="2021-04" db="EMBL/GenBank/DDBJ databases">
        <authorList>
            <person name="Podell S."/>
        </authorList>
    </citation>
    <scope>NUCLEOTIDE SEQUENCE</scope>
    <source>
        <strain evidence="3">Hildebrandi</strain>
    </source>
</reference>
<dbReference type="InterPro" id="IPR001128">
    <property type="entry name" value="Cyt_P450"/>
</dbReference>
<dbReference type="Proteomes" id="UP000693970">
    <property type="component" value="Unassembled WGS sequence"/>
</dbReference>
<gene>
    <name evidence="3" type="ORF">IV203_026872</name>
</gene>
<sequence length="214" mass="24398">MNNPHYNSDDERAADVIDIIIAGHETSANSMTFLLLELAKHPEEQHRVNQELLKLAPEDRNSCEHLRNCVRESMRLWPVTAVGPIRVVGRDYVVPACHDSDNTKTDQKDFFIPKGSLVFMPSIGVYHNELYFDNPESFVPSRWENPSEEMKKVFLPFSLGKRNCLGQSLALSEMQSILSRVLVQYEFSVLDEGTTGYFLTLKPEGVLVKATRRK</sequence>
<keyword evidence="2" id="KW-0349">Heme</keyword>
<dbReference type="InterPro" id="IPR050121">
    <property type="entry name" value="Cytochrome_P450_monoxygenase"/>
</dbReference>
<keyword evidence="2" id="KW-0479">Metal-binding</keyword>
<evidence type="ECO:0000313" key="3">
    <source>
        <dbReference type="EMBL" id="KAG7363511.1"/>
    </source>
</evidence>
<evidence type="ECO:0000256" key="2">
    <source>
        <dbReference type="RuleBase" id="RU000461"/>
    </source>
</evidence>
<dbReference type="AlphaFoldDB" id="A0A9K3LN68"/>
<dbReference type="GO" id="GO:0020037">
    <property type="term" value="F:heme binding"/>
    <property type="evidence" value="ECO:0007669"/>
    <property type="project" value="InterPro"/>
</dbReference>
<keyword evidence="2 3" id="KW-0503">Monooxygenase</keyword>
<evidence type="ECO:0000313" key="4">
    <source>
        <dbReference type="Proteomes" id="UP000693970"/>
    </source>
</evidence>
<comment type="caution">
    <text evidence="3">The sequence shown here is derived from an EMBL/GenBank/DDBJ whole genome shotgun (WGS) entry which is preliminary data.</text>
</comment>
<dbReference type="OrthoDB" id="45232at2759"/>
<keyword evidence="4" id="KW-1185">Reference proteome</keyword>
<name>A0A9K3LN68_9STRA</name>
<reference evidence="3" key="1">
    <citation type="journal article" date="2021" name="Sci. Rep.">
        <title>Diploid genomic architecture of Nitzschia inconspicua, an elite biomass production diatom.</title>
        <authorList>
            <person name="Oliver A."/>
            <person name="Podell S."/>
            <person name="Pinowska A."/>
            <person name="Traller J.C."/>
            <person name="Smith S.R."/>
            <person name="McClure R."/>
            <person name="Beliaev A."/>
            <person name="Bohutskyi P."/>
            <person name="Hill E.A."/>
            <person name="Rabines A."/>
            <person name="Zheng H."/>
            <person name="Allen L.Z."/>
            <person name="Kuo A."/>
            <person name="Grigoriev I.V."/>
            <person name="Allen A.E."/>
            <person name="Hazlebeck D."/>
            <person name="Allen E.E."/>
        </authorList>
    </citation>
    <scope>NUCLEOTIDE SEQUENCE</scope>
    <source>
        <strain evidence="3">Hildebrandi</strain>
    </source>
</reference>
<keyword evidence="2" id="KW-0408">Iron</keyword>
<protein>
    <submittedName>
        <fullName evidence="3">Monooxygenase cytochrome P450</fullName>
    </submittedName>
</protein>
<dbReference type="EMBL" id="JAGRRH010000010">
    <property type="protein sequence ID" value="KAG7363511.1"/>
    <property type="molecule type" value="Genomic_DNA"/>
</dbReference>
<keyword evidence="2" id="KW-0560">Oxidoreductase</keyword>